<dbReference type="InterPro" id="IPR000843">
    <property type="entry name" value="HTH_LacI"/>
</dbReference>
<dbReference type="PRINTS" id="PR00036">
    <property type="entry name" value="HTHLACI"/>
</dbReference>
<dbReference type="SMART" id="SM00354">
    <property type="entry name" value="HTH_LACI"/>
    <property type="match status" value="1"/>
</dbReference>
<gene>
    <name evidence="5" type="ORF">QBO96_05180</name>
</gene>
<evidence type="ECO:0000256" key="1">
    <source>
        <dbReference type="ARBA" id="ARBA00023015"/>
    </source>
</evidence>
<dbReference type="RefSeq" id="WP_231595618.1">
    <property type="nucleotide sequence ID" value="NZ_CANLUV010000001.1"/>
</dbReference>
<evidence type="ECO:0000256" key="2">
    <source>
        <dbReference type="ARBA" id="ARBA00023125"/>
    </source>
</evidence>
<organism evidence="5 6">
    <name type="scientific">Lysinibacillus capsici</name>
    <dbReference type="NCBI Taxonomy" id="2115968"/>
    <lineage>
        <taxon>Bacteria</taxon>
        <taxon>Bacillati</taxon>
        <taxon>Bacillota</taxon>
        <taxon>Bacilli</taxon>
        <taxon>Bacillales</taxon>
        <taxon>Bacillaceae</taxon>
        <taxon>Lysinibacillus</taxon>
    </lineage>
</organism>
<name>A0ABY8KNJ2_9BACI</name>
<dbReference type="InterPro" id="IPR010982">
    <property type="entry name" value="Lambda_DNA-bd_dom_sf"/>
</dbReference>
<reference evidence="5 6" key="1">
    <citation type="submission" date="2023-04" db="EMBL/GenBank/DDBJ databases">
        <title>Genomic of Lysinibacillus capsici TSBLM.</title>
        <authorList>
            <person name="Hu X.S."/>
            <person name="Yu C.H."/>
        </authorList>
    </citation>
    <scope>NUCLEOTIDE SEQUENCE [LARGE SCALE GENOMIC DNA]</scope>
    <source>
        <strain evidence="5 6">TSBLM</strain>
    </source>
</reference>
<keyword evidence="3" id="KW-0804">Transcription</keyword>
<dbReference type="SUPFAM" id="SSF47413">
    <property type="entry name" value="lambda repressor-like DNA-binding domains"/>
    <property type="match status" value="1"/>
</dbReference>
<dbReference type="Pfam" id="PF00356">
    <property type="entry name" value="LacI"/>
    <property type="match status" value="1"/>
</dbReference>
<keyword evidence="2 5" id="KW-0238">DNA-binding</keyword>
<accession>A0ABY8KNJ2</accession>
<dbReference type="Gene3D" id="1.10.260.40">
    <property type="entry name" value="lambda repressor-like DNA-binding domains"/>
    <property type="match status" value="1"/>
</dbReference>
<protein>
    <submittedName>
        <fullName evidence="5">LacI family DNA-binding transcriptional regulator</fullName>
    </submittedName>
</protein>
<dbReference type="Pfam" id="PF13377">
    <property type="entry name" value="Peripla_BP_3"/>
    <property type="match status" value="1"/>
</dbReference>
<sequence length="333" mass="37482">MVFLVSSKDVAKHAGVSQTTVSRVLNTPELVKPKTIEKVMQAIEELNYVPNDIARSLVQKKTGIITLISGPLHNPFFVDTTTAIVNYVNARGYKVNVYFGTEDNLNSIYNAVLETKADAIILSSMLYQDDLFYKLEKLAIPFIMFNRKHKENRHFVEIDNVQAGYLATKHVLSLGHDSLCWIGGPHQMSTFYGRYLGFEQALQDYGLDAKLVPTFLTNTNKMDIERAFAELLQLEKRPTAICAATDAIAIEILNLCLERGFQVPRDFNIIGIDNVELSKHHSIALTTVGLTSEENLGFIAIEKLFEVMEKKSTCIRQTESVKIFPRNTTCKIN</sequence>
<dbReference type="Gene3D" id="3.40.50.2300">
    <property type="match status" value="2"/>
</dbReference>
<dbReference type="PANTHER" id="PTHR30146:SF109">
    <property type="entry name" value="HTH-TYPE TRANSCRIPTIONAL REGULATOR GALS"/>
    <property type="match status" value="1"/>
</dbReference>
<dbReference type="EMBL" id="CP122283">
    <property type="protein sequence ID" value="WGF41020.1"/>
    <property type="molecule type" value="Genomic_DNA"/>
</dbReference>
<dbReference type="Proteomes" id="UP001244564">
    <property type="component" value="Chromosome"/>
</dbReference>
<dbReference type="InterPro" id="IPR046335">
    <property type="entry name" value="LacI/GalR-like_sensor"/>
</dbReference>
<evidence type="ECO:0000313" key="5">
    <source>
        <dbReference type="EMBL" id="WGF41020.1"/>
    </source>
</evidence>
<evidence type="ECO:0000259" key="4">
    <source>
        <dbReference type="PROSITE" id="PS50932"/>
    </source>
</evidence>
<dbReference type="GO" id="GO:0003677">
    <property type="term" value="F:DNA binding"/>
    <property type="evidence" value="ECO:0007669"/>
    <property type="project" value="UniProtKB-KW"/>
</dbReference>
<dbReference type="PANTHER" id="PTHR30146">
    <property type="entry name" value="LACI-RELATED TRANSCRIPTIONAL REPRESSOR"/>
    <property type="match status" value="1"/>
</dbReference>
<dbReference type="SUPFAM" id="SSF53822">
    <property type="entry name" value="Periplasmic binding protein-like I"/>
    <property type="match status" value="1"/>
</dbReference>
<keyword evidence="6" id="KW-1185">Reference proteome</keyword>
<evidence type="ECO:0000256" key="3">
    <source>
        <dbReference type="ARBA" id="ARBA00023163"/>
    </source>
</evidence>
<dbReference type="PROSITE" id="PS50932">
    <property type="entry name" value="HTH_LACI_2"/>
    <property type="match status" value="1"/>
</dbReference>
<keyword evidence="1" id="KW-0805">Transcription regulation</keyword>
<dbReference type="CDD" id="cd06267">
    <property type="entry name" value="PBP1_LacI_sugar_binding-like"/>
    <property type="match status" value="1"/>
</dbReference>
<feature type="domain" description="HTH lacI-type" evidence="4">
    <location>
        <begin position="5"/>
        <end position="59"/>
    </location>
</feature>
<evidence type="ECO:0000313" key="6">
    <source>
        <dbReference type="Proteomes" id="UP001244564"/>
    </source>
</evidence>
<dbReference type="InterPro" id="IPR028082">
    <property type="entry name" value="Peripla_BP_I"/>
</dbReference>
<proteinExistence type="predicted"/>
<dbReference type="CDD" id="cd01392">
    <property type="entry name" value="HTH_LacI"/>
    <property type="match status" value="1"/>
</dbReference>